<proteinExistence type="predicted"/>
<dbReference type="InterPro" id="IPR045166">
    <property type="entry name" value="Spp2-like"/>
</dbReference>
<dbReference type="PANTHER" id="PTHR15818:SF2">
    <property type="entry name" value="G-PATCH DOMAIN AND KOW MOTIFS-CONTAINING PROTEIN"/>
    <property type="match status" value="1"/>
</dbReference>
<dbReference type="AlphaFoldDB" id="A0A0M3IKJ6"/>
<evidence type="ECO:0000313" key="4">
    <source>
        <dbReference type="WBParaSite" id="ALUE_0001926901-mRNA-1"/>
    </source>
</evidence>
<dbReference type="WBParaSite" id="ALUE_0001926901-mRNA-1">
    <property type="protein sequence ID" value="ALUE_0001926901-mRNA-1"/>
    <property type="gene ID" value="ALUE_0001926901"/>
</dbReference>
<dbReference type="CDD" id="cd13153">
    <property type="entry name" value="KOW_GPKOW_B"/>
    <property type="match status" value="1"/>
</dbReference>
<feature type="domain" description="KOW" evidence="2">
    <location>
        <begin position="195"/>
        <end position="222"/>
    </location>
</feature>
<dbReference type="InterPro" id="IPR041994">
    <property type="entry name" value="GPKOW_KOW2"/>
</dbReference>
<feature type="region of interest" description="Disordered" evidence="1">
    <location>
        <begin position="84"/>
        <end position="127"/>
    </location>
</feature>
<feature type="region of interest" description="Disordered" evidence="1">
    <location>
        <begin position="1"/>
        <end position="25"/>
    </location>
</feature>
<dbReference type="Proteomes" id="UP000036681">
    <property type="component" value="Unplaced"/>
</dbReference>
<keyword evidence="3" id="KW-1185">Reference proteome</keyword>
<dbReference type="PANTHER" id="PTHR15818">
    <property type="entry name" value="G PATCH AND KOW-CONTAINING"/>
    <property type="match status" value="1"/>
</dbReference>
<sequence>MGRPNGKKVSSNDGENSDVRPLKKSSYVKITGGAYRDSYGKVQSFDEDNASVIVELAIGGNFVRVSEYAVMVVSSKEYERDAKCISRGKTPRRKEGSSKSNGKEKETLNQVNKRNENKRKYDKTREKEKDAIDSRMWVQPELRVRFIDKNFKDGRLYNEKFRVLDAADRENCTVEHSNGKIYYEIREEWLETVIPKEEGACLMILRGPLRGQLGVMERRDKRGEQVLLRVITNDALIKLPFDDVCEWLGTRDDD</sequence>
<dbReference type="Pfam" id="PF25088">
    <property type="entry name" value="GPKOW_C"/>
    <property type="match status" value="1"/>
</dbReference>
<dbReference type="InterPro" id="IPR005824">
    <property type="entry name" value="KOW"/>
</dbReference>
<organism evidence="3 4">
    <name type="scientific">Ascaris lumbricoides</name>
    <name type="common">Giant roundworm</name>
    <dbReference type="NCBI Taxonomy" id="6252"/>
    <lineage>
        <taxon>Eukaryota</taxon>
        <taxon>Metazoa</taxon>
        <taxon>Ecdysozoa</taxon>
        <taxon>Nematoda</taxon>
        <taxon>Chromadorea</taxon>
        <taxon>Rhabditida</taxon>
        <taxon>Spirurina</taxon>
        <taxon>Ascaridomorpha</taxon>
        <taxon>Ascaridoidea</taxon>
        <taxon>Ascarididae</taxon>
        <taxon>Ascaris</taxon>
    </lineage>
</organism>
<feature type="domain" description="KOW" evidence="2">
    <location>
        <begin position="21"/>
        <end position="48"/>
    </location>
</feature>
<dbReference type="Pfam" id="PF00467">
    <property type="entry name" value="KOW"/>
    <property type="match status" value="1"/>
</dbReference>
<feature type="compositionally biased region" description="Basic and acidic residues" evidence="1">
    <location>
        <begin position="93"/>
        <end position="127"/>
    </location>
</feature>
<dbReference type="InterPro" id="IPR041993">
    <property type="entry name" value="GPKOW_KOW1"/>
</dbReference>
<accession>A0A0M3IKJ6</accession>
<dbReference type="GO" id="GO:0000398">
    <property type="term" value="P:mRNA splicing, via spliceosome"/>
    <property type="evidence" value="ECO:0007669"/>
    <property type="project" value="InterPro"/>
</dbReference>
<dbReference type="CDD" id="cd13152">
    <property type="entry name" value="KOW_GPKOW_A"/>
    <property type="match status" value="1"/>
</dbReference>
<evidence type="ECO:0000256" key="1">
    <source>
        <dbReference type="SAM" id="MobiDB-lite"/>
    </source>
</evidence>
<evidence type="ECO:0000259" key="2">
    <source>
        <dbReference type="SMART" id="SM00739"/>
    </source>
</evidence>
<dbReference type="GO" id="GO:0005681">
    <property type="term" value="C:spliceosomal complex"/>
    <property type="evidence" value="ECO:0007669"/>
    <property type="project" value="TreeGrafter"/>
</dbReference>
<dbReference type="SMART" id="SM00739">
    <property type="entry name" value="KOW"/>
    <property type="match status" value="2"/>
</dbReference>
<reference evidence="4" key="1">
    <citation type="submission" date="2017-02" db="UniProtKB">
        <authorList>
            <consortium name="WormBaseParasite"/>
        </authorList>
    </citation>
    <scope>IDENTIFICATION</scope>
</reference>
<evidence type="ECO:0000313" key="3">
    <source>
        <dbReference type="Proteomes" id="UP000036681"/>
    </source>
</evidence>
<name>A0A0M3IKJ6_ASCLU</name>
<protein>
    <submittedName>
        <fullName evidence="4">KN17_SH3 domain-containing protein</fullName>
    </submittedName>
</protein>